<protein>
    <recommendedName>
        <fullName evidence="2">INO80 complex subunit B-like conserved region domain-containing protein</fullName>
    </recommendedName>
</protein>
<dbReference type="PANTHER" id="PTHR21561">
    <property type="entry name" value="INO80 COMPLEX SUBUNIT B"/>
    <property type="match status" value="1"/>
</dbReference>
<feature type="compositionally biased region" description="Basic and acidic residues" evidence="1">
    <location>
        <begin position="315"/>
        <end position="339"/>
    </location>
</feature>
<feature type="compositionally biased region" description="Polar residues" evidence="1">
    <location>
        <begin position="55"/>
        <end position="86"/>
    </location>
</feature>
<feature type="compositionally biased region" description="Acidic residues" evidence="1">
    <location>
        <begin position="236"/>
        <end position="264"/>
    </location>
</feature>
<dbReference type="AlphaFoldDB" id="A0A4Z1KMI0"/>
<organism evidence="3 4">
    <name type="scientific">Botrytis porri</name>
    <dbReference type="NCBI Taxonomy" id="87229"/>
    <lineage>
        <taxon>Eukaryota</taxon>
        <taxon>Fungi</taxon>
        <taxon>Dikarya</taxon>
        <taxon>Ascomycota</taxon>
        <taxon>Pezizomycotina</taxon>
        <taxon>Leotiomycetes</taxon>
        <taxon>Helotiales</taxon>
        <taxon>Sclerotiniaceae</taxon>
        <taxon>Botrytis</taxon>
    </lineage>
</organism>
<feature type="compositionally biased region" description="Acidic residues" evidence="1">
    <location>
        <begin position="132"/>
        <end position="167"/>
    </location>
</feature>
<sequence>MSGKAERPSKRIRKLSTDSEGDEEIDWTDHRGKAGRAEPATNKNESSRSRRTNPEPASSATVSRVSALPQSNSPESMRLTVKTSSSKLREATRSSPITGPSVMVNSRDQFVGGEILEGKRNRNVKKSYVLETESDEEDEEMEDAEGEDDPDAEGEDDDLDADGDIDMDVQPTSSTIQVPQASAGKSKITVKEPPKAPAVTVVQQGIGLSDDDDDELSELDSDLGEEIGKEEVMQSENDEDAEGEDEEIEVAAEEDELLDSDDETPANGSRASTPYLNKLIRRQRARFDDAASGYLMALPDEVQVKKHLTAEEHAMRRAEMARRRKNLSEKRNEEEKMETINKLLKKQAPKTNARRRDLNGPAVDATPEGEPQKPNPLFVRWVSNKDGNRIGVPEEWMEGPIGALFQGGVKANGNGMDGKLIQEVS</sequence>
<dbReference type="GO" id="GO:0006338">
    <property type="term" value="P:chromatin remodeling"/>
    <property type="evidence" value="ECO:0007669"/>
    <property type="project" value="InterPro"/>
</dbReference>
<feature type="compositionally biased region" description="Basic and acidic residues" evidence="1">
    <location>
        <begin position="27"/>
        <end position="36"/>
    </location>
</feature>
<name>A0A4Z1KMI0_9HELO</name>
<dbReference type="PANTHER" id="PTHR21561:SF12">
    <property type="entry name" value="INO80 COMPLEX SUBUNIT B"/>
    <property type="match status" value="1"/>
</dbReference>
<dbReference type="STRING" id="87229.A0A4Z1KMI0"/>
<gene>
    <name evidence="3" type="ORF">BPOR_0236g00160</name>
</gene>
<reference evidence="3 4" key="1">
    <citation type="submission" date="2017-12" db="EMBL/GenBank/DDBJ databases">
        <title>Comparative genomics of Botrytis spp.</title>
        <authorList>
            <person name="Valero-Jimenez C.A."/>
            <person name="Tapia P."/>
            <person name="Veloso J."/>
            <person name="Silva-Moreno E."/>
            <person name="Staats M."/>
            <person name="Valdes J.H."/>
            <person name="Van Kan J.A.L."/>
        </authorList>
    </citation>
    <scope>NUCLEOTIDE SEQUENCE [LARGE SCALE GENOMIC DNA]</scope>
    <source>
        <strain evidence="3 4">MUCL3349</strain>
    </source>
</reference>
<feature type="compositionally biased region" description="Polar residues" evidence="1">
    <location>
        <begin position="170"/>
        <end position="180"/>
    </location>
</feature>
<keyword evidence="4" id="KW-1185">Reference proteome</keyword>
<feature type="region of interest" description="Disordered" evidence="1">
    <location>
        <begin position="1"/>
        <end position="275"/>
    </location>
</feature>
<feature type="domain" description="INO80 complex subunit B-like conserved region" evidence="2">
    <location>
        <begin position="312"/>
        <end position="396"/>
    </location>
</feature>
<comment type="caution">
    <text evidence="3">The sequence shown here is derived from an EMBL/GenBank/DDBJ whole genome shotgun (WGS) entry which is preliminary data.</text>
</comment>
<evidence type="ECO:0000313" key="4">
    <source>
        <dbReference type="Proteomes" id="UP000297280"/>
    </source>
</evidence>
<proteinExistence type="predicted"/>
<feature type="region of interest" description="Disordered" evidence="1">
    <location>
        <begin position="315"/>
        <end position="378"/>
    </location>
</feature>
<dbReference type="InterPro" id="IPR029523">
    <property type="entry name" value="INO80B/Ies2"/>
</dbReference>
<feature type="compositionally biased region" description="Acidic residues" evidence="1">
    <location>
        <begin position="209"/>
        <end position="225"/>
    </location>
</feature>
<evidence type="ECO:0000313" key="3">
    <source>
        <dbReference type="EMBL" id="TGO87293.1"/>
    </source>
</evidence>
<feature type="compositionally biased region" description="Polar residues" evidence="1">
    <location>
        <begin position="93"/>
        <end position="108"/>
    </location>
</feature>
<dbReference type="GO" id="GO:0031011">
    <property type="term" value="C:Ino80 complex"/>
    <property type="evidence" value="ECO:0007669"/>
    <property type="project" value="InterPro"/>
</dbReference>
<dbReference type="EMBL" id="PQXO01000236">
    <property type="protein sequence ID" value="TGO87293.1"/>
    <property type="molecule type" value="Genomic_DNA"/>
</dbReference>
<dbReference type="SMART" id="SM01406">
    <property type="entry name" value="PAPA-1"/>
    <property type="match status" value="1"/>
</dbReference>
<dbReference type="Proteomes" id="UP000297280">
    <property type="component" value="Unassembled WGS sequence"/>
</dbReference>
<feature type="compositionally biased region" description="Polar residues" evidence="1">
    <location>
        <begin position="266"/>
        <end position="275"/>
    </location>
</feature>
<dbReference type="InterPro" id="IPR006880">
    <property type="entry name" value="INO80B_C"/>
</dbReference>
<evidence type="ECO:0000256" key="1">
    <source>
        <dbReference type="SAM" id="MobiDB-lite"/>
    </source>
</evidence>
<dbReference type="Pfam" id="PF04795">
    <property type="entry name" value="PAPA-1"/>
    <property type="match status" value="1"/>
</dbReference>
<accession>A0A4Z1KMI0</accession>
<evidence type="ECO:0000259" key="2">
    <source>
        <dbReference type="SMART" id="SM01406"/>
    </source>
</evidence>